<evidence type="ECO:0000256" key="6">
    <source>
        <dbReference type="ARBA" id="ARBA00022840"/>
    </source>
</evidence>
<dbReference type="CDD" id="cd04651">
    <property type="entry name" value="LbH_G1P_AT_C"/>
    <property type="match status" value="1"/>
</dbReference>
<dbReference type="InterPro" id="IPR056818">
    <property type="entry name" value="GlmU/GlgC-like_hexapep"/>
</dbReference>
<keyword evidence="8 9" id="KW-0119">Carbohydrate metabolism</keyword>
<feature type="site" description="Could play a key role in the communication between the regulatory and the substrate sites" evidence="9">
    <location>
        <position position="95"/>
    </location>
</feature>
<dbReference type="PANTHER" id="PTHR43523">
    <property type="entry name" value="GLUCOSE-1-PHOSPHATE ADENYLYLTRANSFERASE-RELATED"/>
    <property type="match status" value="1"/>
</dbReference>
<evidence type="ECO:0000313" key="13">
    <source>
        <dbReference type="Proteomes" id="UP001157353"/>
    </source>
</evidence>
<keyword evidence="4 9" id="KW-0548">Nucleotidyltransferase</keyword>
<sequence>MAKVLSMILAGGEGSRLYPLTQSRTKPSVPFGGSYRLVDCVLNNFVNSSLLRIYVLTQFKSQSLNEHLNKAWALNSITDTFIDAIPAQMRTGKHWYSGTADAIYQNLQFIASDEADLVCIFGSDHIYKMDIRQKIAYHQEKEAVLTVSAIRLPKEQAYHFGIIEVDAEGRMIGFEEKPSVADAKTIPGDPDHVLASMGNYVFDSQALQAELIRDAADANSSHDFGKDIIPQLYPQGKVFVYDFTTNTIDGEVGETYWRDVGTIESYWEANMDLVKAEPAISLYNRKWPMHTHYPALPPASFRDSEQFICTIRQSLISDGCHISGATIKKSVLGSNCFVGTNTNIYESVLLGDTKVGSNCILTKVIVDKDVKIADNIQIGVNLEEDRKRFTVSDEGIVVIPKGARIGF</sequence>
<dbReference type="HAMAP" id="MF_00624">
    <property type="entry name" value="GlgC"/>
    <property type="match status" value="1"/>
</dbReference>
<comment type="catalytic activity">
    <reaction evidence="9">
        <text>alpha-D-glucose 1-phosphate + ATP + H(+) = ADP-alpha-D-glucose + diphosphate</text>
        <dbReference type="Rhea" id="RHEA:12120"/>
        <dbReference type="ChEBI" id="CHEBI:15378"/>
        <dbReference type="ChEBI" id="CHEBI:30616"/>
        <dbReference type="ChEBI" id="CHEBI:33019"/>
        <dbReference type="ChEBI" id="CHEBI:57498"/>
        <dbReference type="ChEBI" id="CHEBI:58601"/>
        <dbReference type="EC" id="2.7.7.27"/>
    </reaction>
</comment>
<keyword evidence="7 9" id="KW-0320">Glycogen biosynthesis</keyword>
<keyword evidence="13" id="KW-1185">Reference proteome</keyword>
<dbReference type="NCBIfam" id="NF001947">
    <property type="entry name" value="PRK00725.1"/>
    <property type="match status" value="1"/>
</dbReference>
<accession>A0ABQ6DWY0</accession>
<dbReference type="SUPFAM" id="SSF53448">
    <property type="entry name" value="Nucleotide-diphospho-sugar transferases"/>
    <property type="match status" value="1"/>
</dbReference>
<comment type="function">
    <text evidence="9">Involved in the biosynthesis of ADP-glucose, a building block required for the elongation reactions to produce glycogen. Catalyzes the reaction between ATP and alpha-D-glucose 1-phosphate (G1P) to produce pyrophosphate and ADP-Glc.</text>
</comment>
<dbReference type="InterPro" id="IPR023049">
    <property type="entry name" value="GlgC_bac"/>
</dbReference>
<feature type="site" description="Could play a key role in the communication between the regulatory and the substrate sites" evidence="9">
    <location>
        <position position="58"/>
    </location>
</feature>
<feature type="binding site" evidence="9">
    <location>
        <position position="96"/>
    </location>
    <ligand>
        <name>alpha-D-glucose 1-phosphate</name>
        <dbReference type="ChEBI" id="CHEBI:58601"/>
    </ligand>
</feature>
<feature type="domain" description="Glucose-1-phosphate adenylyltransferase/Bifunctional protein GlmU-like C-terminal hexapeptide" evidence="11">
    <location>
        <begin position="297"/>
        <end position="399"/>
    </location>
</feature>
<keyword evidence="6 9" id="KW-0067">ATP-binding</keyword>
<evidence type="ECO:0000256" key="9">
    <source>
        <dbReference type="HAMAP-Rule" id="MF_00624"/>
    </source>
</evidence>
<dbReference type="PROSITE" id="PS00810">
    <property type="entry name" value="ADP_GLC_PYROPHOSPH_3"/>
    <property type="match status" value="1"/>
</dbReference>
<organism evidence="12 13">
    <name type="scientific">Psychromonas marina</name>
    <dbReference type="NCBI Taxonomy" id="88364"/>
    <lineage>
        <taxon>Bacteria</taxon>
        <taxon>Pseudomonadati</taxon>
        <taxon>Pseudomonadota</taxon>
        <taxon>Gammaproteobacteria</taxon>
        <taxon>Alteromonadales</taxon>
        <taxon>Psychromonadaceae</taxon>
        <taxon>Psychromonas</taxon>
    </lineage>
</organism>
<evidence type="ECO:0000256" key="2">
    <source>
        <dbReference type="ARBA" id="ARBA00022600"/>
    </source>
</evidence>
<feature type="domain" description="Nucleotidyl transferase" evidence="10">
    <location>
        <begin position="6"/>
        <end position="274"/>
    </location>
</feature>
<feature type="binding site" evidence="9">
    <location>
        <position position="161"/>
    </location>
    <ligand>
        <name>alpha-D-glucose 1-phosphate</name>
        <dbReference type="ChEBI" id="CHEBI:58601"/>
    </ligand>
</feature>
<comment type="pathway">
    <text evidence="9">Glycan biosynthesis; glycogen biosynthesis.</text>
</comment>
<dbReference type="CDD" id="cd02508">
    <property type="entry name" value="ADP_Glucose_PP"/>
    <property type="match status" value="1"/>
</dbReference>
<dbReference type="Proteomes" id="UP001157353">
    <property type="component" value="Unassembled WGS sequence"/>
</dbReference>
<dbReference type="Pfam" id="PF24894">
    <property type="entry name" value="Hexapep_GlmU"/>
    <property type="match status" value="1"/>
</dbReference>
<evidence type="ECO:0000256" key="3">
    <source>
        <dbReference type="ARBA" id="ARBA00022679"/>
    </source>
</evidence>
<evidence type="ECO:0000256" key="4">
    <source>
        <dbReference type="ARBA" id="ARBA00022695"/>
    </source>
</evidence>
<dbReference type="NCBIfam" id="TIGR02091">
    <property type="entry name" value="glgC"/>
    <property type="match status" value="1"/>
</dbReference>
<dbReference type="InterPro" id="IPR005835">
    <property type="entry name" value="NTP_transferase_dom"/>
</dbReference>
<comment type="caution">
    <text evidence="12">The sequence shown here is derived from an EMBL/GenBank/DDBJ whole genome shotgun (WGS) entry which is preliminary data.</text>
</comment>
<evidence type="ECO:0000259" key="11">
    <source>
        <dbReference type="Pfam" id="PF24894"/>
    </source>
</evidence>
<dbReference type="Gene3D" id="3.90.550.10">
    <property type="entry name" value="Spore Coat Polysaccharide Biosynthesis Protein SpsA, Chain A"/>
    <property type="match status" value="1"/>
</dbReference>
<proteinExistence type="inferred from homology"/>
<protein>
    <recommendedName>
        <fullName evidence="9">Glucose-1-phosphate adenylyltransferase</fullName>
        <ecNumber evidence="9">2.7.7.27</ecNumber>
    </recommendedName>
    <alternativeName>
        <fullName evidence="9">ADP-glucose pyrophosphorylase</fullName>
        <shortName evidence="9">ADPGlc PPase</shortName>
    </alternativeName>
    <alternativeName>
        <fullName evidence="9">ADP-glucose synthase</fullName>
    </alternativeName>
</protein>
<dbReference type="SUPFAM" id="SSF51161">
    <property type="entry name" value="Trimeric LpxA-like enzymes"/>
    <property type="match status" value="1"/>
</dbReference>
<keyword evidence="3 9" id="KW-0808">Transferase</keyword>
<dbReference type="RefSeq" id="WP_284202607.1">
    <property type="nucleotide sequence ID" value="NZ_BSPQ01000001.1"/>
</dbReference>
<feature type="binding site" evidence="9">
    <location>
        <begin position="176"/>
        <end position="177"/>
    </location>
    <ligand>
        <name>alpha-D-glucose 1-phosphate</name>
        <dbReference type="ChEBI" id="CHEBI:58601"/>
    </ligand>
</feature>
<evidence type="ECO:0000259" key="10">
    <source>
        <dbReference type="Pfam" id="PF00483"/>
    </source>
</evidence>
<dbReference type="NCBIfam" id="NF002023">
    <property type="entry name" value="PRK00844.1"/>
    <property type="match status" value="1"/>
</dbReference>
<evidence type="ECO:0000256" key="1">
    <source>
        <dbReference type="ARBA" id="ARBA00010443"/>
    </source>
</evidence>
<reference evidence="13" key="1">
    <citation type="journal article" date="2019" name="Int. J. Syst. Evol. Microbiol.">
        <title>The Global Catalogue of Microorganisms (GCM) 10K type strain sequencing project: providing services to taxonomists for standard genome sequencing and annotation.</title>
        <authorList>
            <consortium name="The Broad Institute Genomics Platform"/>
            <consortium name="The Broad Institute Genome Sequencing Center for Infectious Disease"/>
            <person name="Wu L."/>
            <person name="Ma J."/>
        </authorList>
    </citation>
    <scope>NUCLEOTIDE SEQUENCE [LARGE SCALE GENOMIC DNA]</scope>
    <source>
        <strain evidence="13">NBRC 103166</strain>
    </source>
</reference>
<dbReference type="EC" id="2.7.7.27" evidence="9"/>
<comment type="similarity">
    <text evidence="1 9">Belongs to the bacterial/plant glucose-1-phosphate adenylyltransferase family.</text>
</comment>
<evidence type="ECO:0000256" key="7">
    <source>
        <dbReference type="ARBA" id="ARBA00023056"/>
    </source>
</evidence>
<dbReference type="PANTHER" id="PTHR43523:SF2">
    <property type="entry name" value="GLUCOSE-1-PHOSPHATE ADENYLYLTRANSFERASE"/>
    <property type="match status" value="1"/>
</dbReference>
<comment type="subunit">
    <text evidence="9">Homotetramer.</text>
</comment>
<keyword evidence="5 9" id="KW-0547">Nucleotide-binding</keyword>
<evidence type="ECO:0000313" key="12">
    <source>
        <dbReference type="EMBL" id="GLS89490.1"/>
    </source>
</evidence>
<evidence type="ECO:0000256" key="5">
    <source>
        <dbReference type="ARBA" id="ARBA00022741"/>
    </source>
</evidence>
<dbReference type="PROSITE" id="PS00808">
    <property type="entry name" value="ADP_GLC_PYROPHOSPH_1"/>
    <property type="match status" value="1"/>
</dbReference>
<dbReference type="InterPro" id="IPR011831">
    <property type="entry name" value="ADP-Glc_PPase"/>
</dbReference>
<dbReference type="InterPro" id="IPR005836">
    <property type="entry name" value="ADP_Glu_pyroP_CS"/>
</dbReference>
<gene>
    <name evidence="12" type="primary">glgC1</name>
    <name evidence="9" type="synonym">glgC</name>
    <name evidence="12" type="ORF">GCM10007916_05570</name>
</gene>
<dbReference type="Gene3D" id="2.160.10.10">
    <property type="entry name" value="Hexapeptide repeat proteins"/>
    <property type="match status" value="1"/>
</dbReference>
<dbReference type="GO" id="GO:0016779">
    <property type="term" value="F:nucleotidyltransferase activity"/>
    <property type="evidence" value="ECO:0007669"/>
    <property type="project" value="UniProtKB-KW"/>
</dbReference>
<feature type="binding site" evidence="9">
    <location>
        <position position="196"/>
    </location>
    <ligand>
        <name>alpha-D-glucose 1-phosphate</name>
        <dbReference type="ChEBI" id="CHEBI:58601"/>
    </ligand>
</feature>
<name>A0ABQ6DWY0_9GAMM</name>
<keyword evidence="2 9" id="KW-0321">Glycogen metabolism</keyword>
<dbReference type="InterPro" id="IPR011004">
    <property type="entry name" value="Trimer_LpxA-like_sf"/>
</dbReference>
<dbReference type="Pfam" id="PF00483">
    <property type="entry name" value="NTP_transferase"/>
    <property type="match status" value="1"/>
</dbReference>
<dbReference type="InterPro" id="IPR029044">
    <property type="entry name" value="Nucleotide-diphossugar_trans"/>
</dbReference>
<dbReference type="PROSITE" id="PS00809">
    <property type="entry name" value="ADP_GLC_PYROPHOSPH_2"/>
    <property type="match status" value="1"/>
</dbReference>
<dbReference type="EMBL" id="BSPQ01000001">
    <property type="protein sequence ID" value="GLS89490.1"/>
    <property type="molecule type" value="Genomic_DNA"/>
</dbReference>
<evidence type="ECO:0000256" key="8">
    <source>
        <dbReference type="ARBA" id="ARBA00023277"/>
    </source>
</evidence>